<dbReference type="Proteomes" id="UP000663671">
    <property type="component" value="Chromosome 5"/>
</dbReference>
<evidence type="ECO:0000313" key="1">
    <source>
        <dbReference type="EMBL" id="QSS61658.1"/>
    </source>
</evidence>
<reference evidence="1" key="1">
    <citation type="submission" date="2021-01" db="EMBL/GenBank/DDBJ databases">
        <title>Chromosome-level genome assembly of a human fungal pathogen reveals clustering of transcriptionally co-regulated genes.</title>
        <authorList>
            <person name="Voorhies M."/>
            <person name="Cohen S."/>
            <person name="Shea T.P."/>
            <person name="Petrus S."/>
            <person name="Munoz J.F."/>
            <person name="Poplawski S."/>
            <person name="Goldman W.E."/>
            <person name="Michael T."/>
            <person name="Cuomo C.A."/>
            <person name="Sil A."/>
            <person name="Beyhan S."/>
        </authorList>
    </citation>
    <scope>NUCLEOTIDE SEQUENCE</scope>
    <source>
        <strain evidence="1">WU24</strain>
    </source>
</reference>
<gene>
    <name evidence="1" type="ORF">I7I51_03835</name>
</gene>
<proteinExistence type="predicted"/>
<dbReference type="AlphaFoldDB" id="A0A8A1M5B3"/>
<sequence length="116" mass="12982">MLLNEALTFQDFMNLRCIKLLFANASIFSAGGRPRSINARVDHWRVLTGFDCFAAPTSDWVTKQLVYDPSLRGTQGSFELASSRVKSATQIIRCDILKEKSPQLNVGQESLLSMKL</sequence>
<dbReference type="EMBL" id="CP069111">
    <property type="protein sequence ID" value="QSS61658.1"/>
    <property type="molecule type" value="Genomic_DNA"/>
</dbReference>
<accession>A0A8A1M5B3</accession>
<name>A0A8A1M5B3_AJECA</name>
<evidence type="ECO:0000313" key="2">
    <source>
        <dbReference type="Proteomes" id="UP000663671"/>
    </source>
</evidence>
<organism evidence="1 2">
    <name type="scientific">Ajellomyces capsulatus</name>
    <name type="common">Darling's disease fungus</name>
    <name type="synonym">Histoplasma capsulatum</name>
    <dbReference type="NCBI Taxonomy" id="5037"/>
    <lineage>
        <taxon>Eukaryota</taxon>
        <taxon>Fungi</taxon>
        <taxon>Dikarya</taxon>
        <taxon>Ascomycota</taxon>
        <taxon>Pezizomycotina</taxon>
        <taxon>Eurotiomycetes</taxon>
        <taxon>Eurotiomycetidae</taxon>
        <taxon>Onygenales</taxon>
        <taxon>Ajellomycetaceae</taxon>
        <taxon>Histoplasma</taxon>
    </lineage>
</organism>
<protein>
    <submittedName>
        <fullName evidence="1">Uncharacterized protein</fullName>
    </submittedName>
</protein>
<dbReference type="VEuPathDB" id="FungiDB:I7I51_03835"/>